<feature type="compositionally biased region" description="Polar residues" evidence="1">
    <location>
        <begin position="194"/>
        <end position="203"/>
    </location>
</feature>
<feature type="compositionally biased region" description="Basic and acidic residues" evidence="1">
    <location>
        <begin position="171"/>
        <end position="181"/>
    </location>
</feature>
<feature type="compositionally biased region" description="Polar residues" evidence="1">
    <location>
        <begin position="1"/>
        <end position="30"/>
    </location>
</feature>
<evidence type="ECO:0000256" key="1">
    <source>
        <dbReference type="SAM" id="MobiDB-lite"/>
    </source>
</evidence>
<reference evidence="2" key="3">
    <citation type="submission" date="2025-09" db="UniProtKB">
        <authorList>
            <consortium name="Ensembl"/>
        </authorList>
    </citation>
    <scope>IDENTIFICATION</scope>
</reference>
<evidence type="ECO:0000313" key="3">
    <source>
        <dbReference type="Proteomes" id="UP000007875"/>
    </source>
</evidence>
<accession>H2YK34</accession>
<dbReference type="AlphaFoldDB" id="H2YK34"/>
<name>H2YK34_CIOSA</name>
<dbReference type="Ensembl" id="ENSCSAVT00000005758.1">
    <property type="protein sequence ID" value="ENSCSAVP00000005683.1"/>
    <property type="gene ID" value="ENSCSAVG00000003382.1"/>
</dbReference>
<protein>
    <submittedName>
        <fullName evidence="2">Uncharacterized protein</fullName>
    </submittedName>
</protein>
<feature type="region of interest" description="Disordered" evidence="1">
    <location>
        <begin position="1"/>
        <end position="40"/>
    </location>
</feature>
<feature type="region of interest" description="Disordered" evidence="1">
    <location>
        <begin position="165"/>
        <end position="211"/>
    </location>
</feature>
<dbReference type="Proteomes" id="UP000007875">
    <property type="component" value="Unassembled WGS sequence"/>
</dbReference>
<reference evidence="3" key="1">
    <citation type="submission" date="2003-08" db="EMBL/GenBank/DDBJ databases">
        <authorList>
            <person name="Birren B."/>
            <person name="Nusbaum C."/>
            <person name="Abebe A."/>
            <person name="Abouelleil A."/>
            <person name="Adekoya E."/>
            <person name="Ait-zahra M."/>
            <person name="Allen N."/>
            <person name="Allen T."/>
            <person name="An P."/>
            <person name="Anderson M."/>
            <person name="Anderson S."/>
            <person name="Arachchi H."/>
            <person name="Armbruster J."/>
            <person name="Bachantsang P."/>
            <person name="Baldwin J."/>
            <person name="Barry A."/>
            <person name="Bayul T."/>
            <person name="Blitshsteyn B."/>
            <person name="Bloom T."/>
            <person name="Blye J."/>
            <person name="Boguslavskiy L."/>
            <person name="Borowsky M."/>
            <person name="Boukhgalter B."/>
            <person name="Brunache A."/>
            <person name="Butler J."/>
            <person name="Calixte N."/>
            <person name="Calvo S."/>
            <person name="Camarata J."/>
            <person name="Campo K."/>
            <person name="Chang J."/>
            <person name="Cheshatsang Y."/>
            <person name="Citroen M."/>
            <person name="Collymore A."/>
            <person name="Considine T."/>
            <person name="Cook A."/>
            <person name="Cooke P."/>
            <person name="Corum B."/>
            <person name="Cuomo C."/>
            <person name="David R."/>
            <person name="Dawoe T."/>
            <person name="Degray S."/>
            <person name="Dodge S."/>
            <person name="Dooley K."/>
            <person name="Dorje P."/>
            <person name="Dorjee K."/>
            <person name="Dorris L."/>
            <person name="Duffey N."/>
            <person name="Dupes A."/>
            <person name="Elkins T."/>
            <person name="Engels R."/>
            <person name="Erickson J."/>
            <person name="Farina A."/>
            <person name="Faro S."/>
            <person name="Ferreira P."/>
            <person name="Fischer H."/>
            <person name="Fitzgerald M."/>
            <person name="Foley K."/>
            <person name="Gage D."/>
            <person name="Galagan J."/>
            <person name="Gearin G."/>
            <person name="Gnerre S."/>
            <person name="Gnirke A."/>
            <person name="Goyette A."/>
            <person name="Graham J."/>
            <person name="Grandbois E."/>
            <person name="Gyaltsen K."/>
            <person name="Hafez N."/>
            <person name="Hagopian D."/>
            <person name="Hagos B."/>
            <person name="Hall J."/>
            <person name="Hatcher B."/>
            <person name="Heller A."/>
            <person name="Higgins H."/>
            <person name="Honan T."/>
            <person name="Horn A."/>
            <person name="Houde N."/>
            <person name="Hughes L."/>
            <person name="Hulme W."/>
            <person name="Husby E."/>
            <person name="Iliev I."/>
            <person name="Jaffe D."/>
            <person name="Jones C."/>
            <person name="Kamal M."/>
            <person name="Kamat A."/>
            <person name="Kamvysselis M."/>
            <person name="Karlsson E."/>
            <person name="Kells C."/>
            <person name="Kieu A."/>
            <person name="Kisner P."/>
            <person name="Kodira C."/>
            <person name="Kulbokas E."/>
            <person name="Labutti K."/>
            <person name="Lama D."/>
            <person name="Landers T."/>
            <person name="Leger J."/>
            <person name="Levine S."/>
            <person name="Lewis D."/>
            <person name="Lewis T."/>
            <person name="Lindblad-toh K."/>
            <person name="Liu X."/>
            <person name="Lokyitsang T."/>
            <person name="Lokyitsang Y."/>
            <person name="Lucien O."/>
            <person name="Lui A."/>
            <person name="Ma L.J."/>
            <person name="Mabbitt R."/>
            <person name="Macdonald J."/>
            <person name="Maclean C."/>
            <person name="Major J."/>
            <person name="Manning J."/>
            <person name="Marabella R."/>
            <person name="Maru K."/>
            <person name="Matthews C."/>
            <person name="Mauceli E."/>
            <person name="Mccarthy M."/>
            <person name="Mcdonough S."/>
            <person name="Mcghee T."/>
            <person name="Meldrim J."/>
            <person name="Meneus L."/>
            <person name="Mesirov J."/>
            <person name="Mihalev A."/>
            <person name="Mihova T."/>
            <person name="Mikkelsen T."/>
            <person name="Mlenga V."/>
            <person name="Moru K."/>
            <person name="Mozes J."/>
            <person name="Mulrain L."/>
            <person name="Munson G."/>
            <person name="Naylor J."/>
            <person name="Newes C."/>
            <person name="Nguyen C."/>
            <person name="Nguyen N."/>
            <person name="Nguyen T."/>
            <person name="Nicol R."/>
            <person name="Nielsen C."/>
            <person name="Nizzari M."/>
            <person name="Norbu C."/>
            <person name="Norbu N."/>
            <person name="O'donnell P."/>
            <person name="Okoawo O."/>
            <person name="O'leary S."/>
            <person name="Omotosho B."/>
            <person name="O'neill K."/>
            <person name="Osman S."/>
            <person name="Parker S."/>
            <person name="Perrin D."/>
            <person name="Phunkhang P."/>
            <person name="Piqani B."/>
            <person name="Purcell S."/>
            <person name="Rachupka T."/>
            <person name="Ramasamy U."/>
            <person name="Rameau R."/>
            <person name="Ray V."/>
            <person name="Raymond C."/>
            <person name="Retta R."/>
            <person name="Richardson S."/>
            <person name="Rise C."/>
            <person name="Rodriguez J."/>
            <person name="Rogers J."/>
            <person name="Rogov P."/>
            <person name="Rutman M."/>
            <person name="Schupbach R."/>
            <person name="Seaman C."/>
            <person name="Settipalli S."/>
            <person name="Sharpe T."/>
            <person name="Sheridan J."/>
            <person name="Sherpa N."/>
            <person name="Shi J."/>
            <person name="Smirnov S."/>
            <person name="Smith C."/>
            <person name="Sougnez C."/>
            <person name="Spencer B."/>
            <person name="Stalker J."/>
            <person name="Stange-thomann N."/>
            <person name="Stavropoulos S."/>
            <person name="Stetson K."/>
            <person name="Stone C."/>
            <person name="Stone S."/>
            <person name="Stubbs M."/>
            <person name="Talamas J."/>
            <person name="Tchuinga P."/>
            <person name="Tenzing P."/>
            <person name="Tesfaye S."/>
            <person name="Theodore J."/>
            <person name="Thoulutsang Y."/>
            <person name="Topham K."/>
            <person name="Towey S."/>
            <person name="Tsamla T."/>
            <person name="Tsomo N."/>
            <person name="Vallee D."/>
            <person name="Vassiliev H."/>
            <person name="Venkataraman V."/>
            <person name="Vinson J."/>
            <person name="Vo A."/>
            <person name="Wade C."/>
            <person name="Wang S."/>
            <person name="Wangchuk T."/>
            <person name="Wangdi T."/>
            <person name="Whittaker C."/>
            <person name="Wilkinson J."/>
            <person name="Wu Y."/>
            <person name="Wyman D."/>
            <person name="Yadav S."/>
            <person name="Yang S."/>
            <person name="Yang X."/>
            <person name="Yeager S."/>
            <person name="Yee E."/>
            <person name="Young G."/>
            <person name="Zainoun J."/>
            <person name="Zembeck L."/>
            <person name="Zimmer A."/>
            <person name="Zody M."/>
            <person name="Lander E."/>
        </authorList>
    </citation>
    <scope>NUCLEOTIDE SEQUENCE [LARGE SCALE GENOMIC DNA]</scope>
</reference>
<reference evidence="2" key="2">
    <citation type="submission" date="2025-08" db="UniProtKB">
        <authorList>
            <consortium name="Ensembl"/>
        </authorList>
    </citation>
    <scope>IDENTIFICATION</scope>
</reference>
<evidence type="ECO:0000313" key="2">
    <source>
        <dbReference type="Ensembl" id="ENSCSAVP00000005683.1"/>
    </source>
</evidence>
<proteinExistence type="predicted"/>
<dbReference type="HOGENOM" id="CLU_1307330_0_0_1"/>
<keyword evidence="3" id="KW-1185">Reference proteome</keyword>
<sequence length="211" mass="23118">MENGSFSDVNQVEESFISPYNSPEKSNVSKPSDGPRERLISPDLGVVIDDSYVPESCNVIGTMEIENNLNDDPYAVGDQAMPTEMIAISSPEIHQQNVEQSMSAGDVSATALPNHKVPSTTANYKVFLTASENKENVANGDPTIEEMIASSPNEIFEGMSSSQMMTVSQKMEAEFREMLHQEKKKKRSPEPSVSGGTVDQLRNNQERTGKV</sequence>
<organism evidence="2 3">
    <name type="scientific">Ciona savignyi</name>
    <name type="common">Pacific transparent sea squirt</name>
    <dbReference type="NCBI Taxonomy" id="51511"/>
    <lineage>
        <taxon>Eukaryota</taxon>
        <taxon>Metazoa</taxon>
        <taxon>Chordata</taxon>
        <taxon>Tunicata</taxon>
        <taxon>Ascidiacea</taxon>
        <taxon>Phlebobranchia</taxon>
        <taxon>Cionidae</taxon>
        <taxon>Ciona</taxon>
    </lineage>
</organism>